<keyword evidence="8 10" id="KW-0239">DNA-directed DNA polymerase</keyword>
<dbReference type="PANTHER" id="PTHR30478:SF0">
    <property type="entry name" value="BETA SLIDING CLAMP"/>
    <property type="match status" value="1"/>
</dbReference>
<evidence type="ECO:0000256" key="2">
    <source>
        <dbReference type="ARBA" id="ARBA00010752"/>
    </source>
</evidence>
<dbReference type="Pfam" id="PF02768">
    <property type="entry name" value="DNA_pol3_beta_3"/>
    <property type="match status" value="1"/>
</dbReference>
<evidence type="ECO:0000256" key="7">
    <source>
        <dbReference type="ARBA" id="ARBA00022705"/>
    </source>
</evidence>
<dbReference type="GO" id="GO:0003677">
    <property type="term" value="F:DNA binding"/>
    <property type="evidence" value="ECO:0007669"/>
    <property type="project" value="UniProtKB-UniRule"/>
</dbReference>
<comment type="similarity">
    <text evidence="2 10">Belongs to the beta sliding clamp family.</text>
</comment>
<name>D5H4G9_SALRM</name>
<dbReference type="InterPro" id="IPR046938">
    <property type="entry name" value="DNA_clamp_sf"/>
</dbReference>
<dbReference type="Gene3D" id="3.10.150.10">
    <property type="entry name" value="DNA Polymerase III, subunit A, domain 2"/>
    <property type="match status" value="1"/>
</dbReference>
<dbReference type="PIRSF" id="PIRSF000804">
    <property type="entry name" value="DNA_pol_III_b"/>
    <property type="match status" value="1"/>
</dbReference>
<dbReference type="Gene3D" id="3.70.10.10">
    <property type="match status" value="1"/>
</dbReference>
<dbReference type="HOGENOM" id="CLU_038149_4_1_10"/>
<comment type="subunit">
    <text evidence="10">Forms a ring-shaped head-to-tail homodimer around DNA.</text>
</comment>
<evidence type="ECO:0000259" key="11">
    <source>
        <dbReference type="Pfam" id="PF00712"/>
    </source>
</evidence>
<keyword evidence="9" id="KW-0238">DNA-binding</keyword>
<proteinExistence type="inferred from homology"/>
<dbReference type="SUPFAM" id="SSF55979">
    <property type="entry name" value="DNA clamp"/>
    <property type="match status" value="3"/>
</dbReference>
<dbReference type="AlphaFoldDB" id="D5H4G9"/>
<dbReference type="InterPro" id="IPR001001">
    <property type="entry name" value="DNA_polIII_beta"/>
</dbReference>
<reference evidence="15" key="2">
    <citation type="submission" date="2010-04" db="EMBL/GenBank/DDBJ databases">
        <title>Genome sequence of Salinibacter ruber M8.</title>
        <authorList>
            <consortium name="Genoscope"/>
        </authorList>
    </citation>
    <scope>NUCLEOTIDE SEQUENCE [LARGE SCALE GENOMIC DNA]</scope>
    <source>
        <strain evidence="15">M8</strain>
    </source>
</reference>
<dbReference type="PATRIC" id="fig|761659.10.peg.3"/>
<dbReference type="CDD" id="cd00140">
    <property type="entry name" value="beta_clamp"/>
    <property type="match status" value="1"/>
</dbReference>
<keyword evidence="6 10" id="KW-0548">Nucleotidyltransferase</keyword>
<evidence type="ECO:0000256" key="4">
    <source>
        <dbReference type="ARBA" id="ARBA00022490"/>
    </source>
</evidence>
<evidence type="ECO:0000313" key="14">
    <source>
        <dbReference type="EMBL" id="CBH22924.1"/>
    </source>
</evidence>
<dbReference type="NCBIfam" id="TIGR00663">
    <property type="entry name" value="dnan"/>
    <property type="match status" value="1"/>
</dbReference>
<dbReference type="GO" id="GO:0009360">
    <property type="term" value="C:DNA polymerase III complex"/>
    <property type="evidence" value="ECO:0007669"/>
    <property type="project" value="InterPro"/>
</dbReference>
<organism evidence="14 15">
    <name type="scientific">Salinibacter ruber (strain M8)</name>
    <dbReference type="NCBI Taxonomy" id="761659"/>
    <lineage>
        <taxon>Bacteria</taxon>
        <taxon>Pseudomonadati</taxon>
        <taxon>Rhodothermota</taxon>
        <taxon>Rhodothermia</taxon>
        <taxon>Rhodothermales</taxon>
        <taxon>Salinibacteraceae</taxon>
        <taxon>Salinibacter</taxon>
    </lineage>
</organism>
<evidence type="ECO:0000256" key="6">
    <source>
        <dbReference type="ARBA" id="ARBA00022695"/>
    </source>
</evidence>
<comment type="subcellular location">
    <subcellularLocation>
        <location evidence="1 10">Cytoplasm</location>
    </subcellularLocation>
</comment>
<protein>
    <recommendedName>
        <fullName evidence="3 10">Beta sliding clamp</fullName>
    </recommendedName>
</protein>
<dbReference type="GO" id="GO:0003887">
    <property type="term" value="F:DNA-directed DNA polymerase activity"/>
    <property type="evidence" value="ECO:0007669"/>
    <property type="project" value="UniProtKB-UniRule"/>
</dbReference>
<dbReference type="KEGG" id="srm:SRM_00003"/>
<feature type="domain" description="DNA polymerase III beta sliding clamp N-terminal" evidence="11">
    <location>
        <begin position="46"/>
        <end position="169"/>
    </location>
</feature>
<dbReference type="PANTHER" id="PTHR30478">
    <property type="entry name" value="DNA POLYMERASE III SUBUNIT BETA"/>
    <property type="match status" value="1"/>
</dbReference>
<evidence type="ECO:0000259" key="12">
    <source>
        <dbReference type="Pfam" id="PF02767"/>
    </source>
</evidence>
<gene>
    <name evidence="14" type="primary">dnaN</name>
    <name evidence="14" type="ordered locus">SRM_00003</name>
</gene>
<reference evidence="14 15" key="1">
    <citation type="journal article" date="2010" name="ISME J.">
        <title>Fine-scale evolution: genomic, phenotypic and ecological differentiation in two coexisting Salinibacter ruber strains.</title>
        <authorList>
            <person name="Pena A."/>
            <person name="Teeling H."/>
            <person name="Huerta-Cepas J."/>
            <person name="Santos F."/>
            <person name="Yarza P."/>
            <person name="Brito-Echeverria J."/>
            <person name="Lucio M."/>
            <person name="Schmitt-Kopplin P."/>
            <person name="Meseguer I."/>
            <person name="Schenowitz C."/>
            <person name="Dossat C."/>
            <person name="Barbe V."/>
            <person name="Dopazo J."/>
            <person name="Rossello-Mora R."/>
            <person name="Schuler M."/>
            <person name="Glockner F.O."/>
            <person name="Amann R."/>
            <person name="Gabaldon T."/>
            <person name="Anton J."/>
        </authorList>
    </citation>
    <scope>NUCLEOTIDE SEQUENCE [LARGE SCALE GENOMIC DNA]</scope>
    <source>
        <strain evidence="14 15">M8</strain>
    </source>
</reference>
<evidence type="ECO:0000313" key="15">
    <source>
        <dbReference type="Proteomes" id="UP000000933"/>
    </source>
</evidence>
<evidence type="ECO:0000256" key="9">
    <source>
        <dbReference type="ARBA" id="ARBA00023125"/>
    </source>
</evidence>
<dbReference type="Pfam" id="PF00712">
    <property type="entry name" value="DNA_pol3_beta"/>
    <property type="match status" value="1"/>
</dbReference>
<evidence type="ECO:0000259" key="13">
    <source>
        <dbReference type="Pfam" id="PF02768"/>
    </source>
</evidence>
<dbReference type="Pfam" id="PF02767">
    <property type="entry name" value="DNA_pol3_beta_2"/>
    <property type="match status" value="1"/>
</dbReference>
<evidence type="ECO:0000256" key="5">
    <source>
        <dbReference type="ARBA" id="ARBA00022679"/>
    </source>
</evidence>
<dbReference type="SMART" id="SM00480">
    <property type="entry name" value="POL3Bc"/>
    <property type="match status" value="1"/>
</dbReference>
<evidence type="ECO:0000256" key="8">
    <source>
        <dbReference type="ARBA" id="ARBA00022932"/>
    </source>
</evidence>
<keyword evidence="4 10" id="KW-0963">Cytoplasm</keyword>
<dbReference type="EMBL" id="FP565814">
    <property type="protein sequence ID" value="CBH22924.1"/>
    <property type="molecule type" value="Genomic_DNA"/>
</dbReference>
<dbReference type="GO" id="GO:0006271">
    <property type="term" value="P:DNA strand elongation involved in DNA replication"/>
    <property type="evidence" value="ECO:0007669"/>
    <property type="project" value="TreeGrafter"/>
</dbReference>
<dbReference type="InterPro" id="IPR022635">
    <property type="entry name" value="DNA_polIII_beta_C"/>
</dbReference>
<dbReference type="GO" id="GO:0008408">
    <property type="term" value="F:3'-5' exonuclease activity"/>
    <property type="evidence" value="ECO:0007669"/>
    <property type="project" value="InterPro"/>
</dbReference>
<evidence type="ECO:0000256" key="10">
    <source>
        <dbReference type="PIRNR" id="PIRNR000804"/>
    </source>
</evidence>
<evidence type="ECO:0000256" key="1">
    <source>
        <dbReference type="ARBA" id="ARBA00004496"/>
    </source>
</evidence>
<keyword evidence="7 10" id="KW-0235">DNA replication</keyword>
<feature type="domain" description="DNA polymerase III beta sliding clamp central" evidence="12">
    <location>
        <begin position="181"/>
        <end position="291"/>
    </location>
</feature>
<dbReference type="Proteomes" id="UP000000933">
    <property type="component" value="Chromosome"/>
</dbReference>
<dbReference type="InterPro" id="IPR022634">
    <property type="entry name" value="DNA_polIII_beta_N"/>
</dbReference>
<accession>D5H4G9</accession>
<dbReference type="GO" id="GO:0005737">
    <property type="term" value="C:cytoplasm"/>
    <property type="evidence" value="ECO:0007669"/>
    <property type="project" value="UniProtKB-SubCell"/>
</dbReference>
<comment type="function">
    <text evidence="10">Confers DNA tethering and processivity to DNA polymerases and other proteins. Acts as a clamp, forming a ring around DNA (a reaction catalyzed by the clamp-loading complex) which diffuses in an ATP-independent manner freely and bidirectionally along dsDNA. Initially characterized for its ability to contact the catalytic subunit of DNA polymerase III (Pol III), a complex, multichain enzyme responsible for most of the replicative synthesis in bacteria; Pol III exhibits 3'-5' exonuclease proofreading activity. The beta chain is required for initiation of replication as well as for processivity of DNA replication.</text>
</comment>
<keyword evidence="5 10" id="KW-0808">Transferase</keyword>
<sequence length="422" mass="46418">MSGGKARSGLNLSSPPSVQVVDAVLHLFIPTQSSSTLPFRNAPTPMKFTASSADLLEALNTVKGAVPSKSTMPILECILFERDGDTLRLSATDLEISIIQTVPVQFEKNGTPESTPIAVPAQRLIDTLRALPDLPIEFAADSDFEIRMDTDQGHYKMVGHDGSDYPELPELEEQHEINVEGGLLGRSIDKTAFAVSQDALRPAMMGVYFQVSEEETSVVATDGHRLVKLTLPELRADTSADFIVPEKATKLAGRIVEDDEICTVRVDDSHVSFEFGESRVLARLIDETYPNYQSVIPDGNDRNLVVNREDMLNAVKRVGLYSSSMTNQIRLDITADTVTISAEDVERSSEAEETIHCDYDNEPMEIGFNSEYLTEVLSNVECDEVVFELSSPNRAGIVLPREGADDEDILMLIMPVMLNTYA</sequence>
<dbReference type="InterPro" id="IPR022637">
    <property type="entry name" value="DNA_polIII_beta_cen"/>
</dbReference>
<evidence type="ECO:0000256" key="3">
    <source>
        <dbReference type="ARBA" id="ARBA00021035"/>
    </source>
</evidence>
<feature type="domain" description="DNA polymerase III beta sliding clamp C-terminal" evidence="13">
    <location>
        <begin position="294"/>
        <end position="416"/>
    </location>
</feature>